<feature type="compositionally biased region" description="Pro residues" evidence="1">
    <location>
        <begin position="108"/>
        <end position="118"/>
    </location>
</feature>
<proteinExistence type="predicted"/>
<evidence type="ECO:0000313" key="2">
    <source>
        <dbReference type="EMBL" id="RCV22617.1"/>
    </source>
</evidence>
<dbReference type="EMBL" id="CM003531">
    <property type="protein sequence ID" value="RCV22617.1"/>
    <property type="molecule type" value="Genomic_DNA"/>
</dbReference>
<feature type="compositionally biased region" description="Polar residues" evidence="1">
    <location>
        <begin position="155"/>
        <end position="168"/>
    </location>
</feature>
<accession>A0A368QXD8</accession>
<feature type="compositionally biased region" description="Basic and acidic residues" evidence="1">
    <location>
        <begin position="28"/>
        <end position="43"/>
    </location>
</feature>
<feature type="region of interest" description="Disordered" evidence="1">
    <location>
        <begin position="28"/>
        <end position="55"/>
    </location>
</feature>
<sequence>MPLHPRARRALRRHTSRPPLAVLRASRAREIGRGAEAGTDRRVQHTATTAAATSASGRIHRWIFASSPLLAPRTVLQHRLRRLPSPDSGATPSRVRRPLTGESSHPGLPSPYPLPVKPPSSAGGIATTTPHCPTSDLRRRASLRPLQPCSKVGSHWSSPTTPRSKTLT</sequence>
<dbReference type="AlphaFoldDB" id="A0A368QXD8"/>
<name>A0A368QXD8_SETIT</name>
<evidence type="ECO:0000256" key="1">
    <source>
        <dbReference type="SAM" id="MobiDB-lite"/>
    </source>
</evidence>
<feature type="region of interest" description="Disordered" evidence="1">
    <location>
        <begin position="80"/>
        <end position="168"/>
    </location>
</feature>
<reference evidence="2" key="2">
    <citation type="submission" date="2015-07" db="EMBL/GenBank/DDBJ databases">
        <authorList>
            <person name="Noorani M."/>
        </authorList>
    </citation>
    <scope>NUCLEOTIDE SEQUENCE</scope>
    <source>
        <strain evidence="2">Yugu1</strain>
    </source>
</reference>
<feature type="compositionally biased region" description="Low complexity" evidence="1">
    <location>
        <begin position="46"/>
        <end position="55"/>
    </location>
</feature>
<organism evidence="2">
    <name type="scientific">Setaria italica</name>
    <name type="common">Foxtail millet</name>
    <name type="synonym">Panicum italicum</name>
    <dbReference type="NCBI Taxonomy" id="4555"/>
    <lineage>
        <taxon>Eukaryota</taxon>
        <taxon>Viridiplantae</taxon>
        <taxon>Streptophyta</taxon>
        <taxon>Embryophyta</taxon>
        <taxon>Tracheophyta</taxon>
        <taxon>Spermatophyta</taxon>
        <taxon>Magnoliopsida</taxon>
        <taxon>Liliopsida</taxon>
        <taxon>Poales</taxon>
        <taxon>Poaceae</taxon>
        <taxon>PACMAD clade</taxon>
        <taxon>Panicoideae</taxon>
        <taxon>Panicodae</taxon>
        <taxon>Paniceae</taxon>
        <taxon>Cenchrinae</taxon>
        <taxon>Setaria</taxon>
    </lineage>
</organism>
<reference evidence="2" key="1">
    <citation type="journal article" date="2012" name="Nat. Biotechnol.">
        <title>Reference genome sequence of the model plant Setaria.</title>
        <authorList>
            <person name="Bennetzen J.L."/>
            <person name="Schmutz J."/>
            <person name="Wang H."/>
            <person name="Percifield R."/>
            <person name="Hawkins J."/>
            <person name="Pontaroli A.C."/>
            <person name="Estep M."/>
            <person name="Feng L."/>
            <person name="Vaughn J.N."/>
            <person name="Grimwood J."/>
            <person name="Jenkins J."/>
            <person name="Barry K."/>
            <person name="Lindquist E."/>
            <person name="Hellsten U."/>
            <person name="Deshpande S."/>
            <person name="Wang X."/>
            <person name="Wu X."/>
            <person name="Mitros T."/>
            <person name="Triplett J."/>
            <person name="Yang X."/>
            <person name="Ye C.Y."/>
            <person name="Mauro-Herrera M."/>
            <person name="Wang L."/>
            <person name="Li P."/>
            <person name="Sharma M."/>
            <person name="Sharma R."/>
            <person name="Ronald P.C."/>
            <person name="Panaud O."/>
            <person name="Kellogg E.A."/>
            <person name="Brutnell T.P."/>
            <person name="Doust A.N."/>
            <person name="Tuskan G.A."/>
            <person name="Rokhsar D."/>
            <person name="Devos K.M."/>
        </authorList>
    </citation>
    <scope>NUCLEOTIDE SEQUENCE [LARGE SCALE GENOMIC DNA]</scope>
    <source>
        <strain evidence="2">Yugu1</strain>
    </source>
</reference>
<protein>
    <submittedName>
        <fullName evidence="2">Uncharacterized protein</fullName>
    </submittedName>
</protein>
<gene>
    <name evidence="2" type="ORF">SETIT_4G234700v2</name>
</gene>